<keyword evidence="1 7" id="KW-0645">Protease</keyword>
<dbReference type="Pfam" id="PF13180">
    <property type="entry name" value="PDZ_2"/>
    <property type="match status" value="1"/>
</dbReference>
<feature type="chain" id="PRO_5031102513" evidence="4">
    <location>
        <begin position="27"/>
        <end position="491"/>
    </location>
</feature>
<evidence type="ECO:0000313" key="8">
    <source>
        <dbReference type="Proteomes" id="UP000594463"/>
    </source>
</evidence>
<keyword evidence="3" id="KW-0720">Serine protease</keyword>
<evidence type="ECO:0000256" key="3">
    <source>
        <dbReference type="ARBA" id="ARBA00022825"/>
    </source>
</evidence>
<dbReference type="Proteomes" id="UP000594463">
    <property type="component" value="Chromosome"/>
</dbReference>
<feature type="domain" description="PDZ" evidence="5">
    <location>
        <begin position="233"/>
        <end position="334"/>
    </location>
</feature>
<dbReference type="EMBL" id="CP065383">
    <property type="protein sequence ID" value="QPM68079.1"/>
    <property type="molecule type" value="Genomic_DNA"/>
</dbReference>
<dbReference type="InterPro" id="IPR041517">
    <property type="entry name" value="DEGP_PDZ"/>
</dbReference>
<dbReference type="InterPro" id="IPR046449">
    <property type="entry name" value="DEGP_PDZ_sf"/>
</dbReference>
<dbReference type="InterPro" id="IPR009003">
    <property type="entry name" value="Peptidase_S1_PA"/>
</dbReference>
<dbReference type="GO" id="GO:0006508">
    <property type="term" value="P:proteolysis"/>
    <property type="evidence" value="ECO:0007669"/>
    <property type="project" value="UniProtKB-KW"/>
</dbReference>
<evidence type="ECO:0000256" key="2">
    <source>
        <dbReference type="ARBA" id="ARBA00022801"/>
    </source>
</evidence>
<dbReference type="RefSeq" id="WP_218113240.1">
    <property type="nucleotide sequence ID" value="NZ_CP065383.1"/>
</dbReference>
<sequence>MIRKKIYSFNLIIVFMLLLFSLPVMASDISDTIVKVYAVSDPPDYLNPWNMMGPSSVTGSGAIIEGNRILTNAHVVSDLTFLQVRRYGDTQRYPARLLAISHQCDLALITVDDPSFFQNIDPLPIGDLPATNQEVLVYGFPMGGDTLSITKGVVSRIEHQPYVHSSIALLAGQIDAAINPGNSGGPVIVDGKIVGVVMQGIPSSQNIGYMVPAPIIKHFFEDLSDGKLDGFPNLGVYMQYMENPDIREKYTMPANITGILVNQVIPGSSADGIIQPEDVILSIDDSLIANDGTVEFRAKERTNLAYIVQKHQIGDDLNLKILRNGEIQSLSVNLSSSYEKNWLIPYEQYETLPTYYIYGGLVFSPLSVNLFNIWGSNWFNNAPKELVALLANNIPTVEEEQVIILLRVLPASVNDGYQNYAPWIVKKVNSKEILNMEELQQAIENDEGNSFVILENNSNQQIVLNREKVKQANPQILATYKIREDRSLDLQ</sequence>
<evidence type="ECO:0000256" key="4">
    <source>
        <dbReference type="SAM" id="SignalP"/>
    </source>
</evidence>
<keyword evidence="2 7" id="KW-0378">Hydrolase</keyword>
<dbReference type="InterPro" id="IPR001478">
    <property type="entry name" value="PDZ"/>
</dbReference>
<dbReference type="InterPro" id="IPR001940">
    <property type="entry name" value="Peptidase_S1C"/>
</dbReference>
<evidence type="ECO:0000259" key="6">
    <source>
        <dbReference type="Pfam" id="PF17815"/>
    </source>
</evidence>
<dbReference type="Pfam" id="PF17815">
    <property type="entry name" value="PDZ_3"/>
    <property type="match status" value="1"/>
</dbReference>
<dbReference type="PANTHER" id="PTHR45980">
    <property type="match status" value="1"/>
</dbReference>
<proteinExistence type="predicted"/>
<keyword evidence="4" id="KW-0732">Signal</keyword>
<evidence type="ECO:0000256" key="1">
    <source>
        <dbReference type="ARBA" id="ARBA00022670"/>
    </source>
</evidence>
<organism evidence="7 8">
    <name type="scientific">Atribacter laminatus</name>
    <dbReference type="NCBI Taxonomy" id="2847778"/>
    <lineage>
        <taxon>Bacteria</taxon>
        <taxon>Pseudomonadati</taxon>
        <taxon>Atribacterota</taxon>
        <taxon>Atribacteria</taxon>
        <taxon>Atribacterales</taxon>
        <taxon>Atribacteraceae</taxon>
        <taxon>Atribacter</taxon>
    </lineage>
</organism>
<dbReference type="Gene3D" id="2.40.10.120">
    <property type="match status" value="1"/>
</dbReference>
<gene>
    <name evidence="7" type="primary">htrA_2</name>
    <name evidence="7" type="ORF">RT761_01293</name>
</gene>
<dbReference type="SUPFAM" id="SSF50156">
    <property type="entry name" value="PDZ domain-like"/>
    <property type="match status" value="1"/>
</dbReference>
<evidence type="ECO:0000313" key="7">
    <source>
        <dbReference type="EMBL" id="QPM68079.1"/>
    </source>
</evidence>
<dbReference type="GO" id="GO:0004252">
    <property type="term" value="F:serine-type endopeptidase activity"/>
    <property type="evidence" value="ECO:0007669"/>
    <property type="project" value="InterPro"/>
</dbReference>
<dbReference type="SUPFAM" id="SSF50494">
    <property type="entry name" value="Trypsin-like serine proteases"/>
    <property type="match status" value="1"/>
</dbReference>
<dbReference type="Pfam" id="PF13365">
    <property type="entry name" value="Trypsin_2"/>
    <property type="match status" value="1"/>
</dbReference>
<dbReference type="AlphaFoldDB" id="A0A7T1ALD9"/>
<dbReference type="EC" id="3.4.21.107" evidence="7"/>
<dbReference type="InterPro" id="IPR036034">
    <property type="entry name" value="PDZ_sf"/>
</dbReference>
<keyword evidence="8" id="KW-1185">Reference proteome</keyword>
<dbReference type="Gene3D" id="3.20.190.20">
    <property type="match status" value="1"/>
</dbReference>
<feature type="domain" description="Protease Do-like PDZ" evidence="6">
    <location>
        <begin position="344"/>
        <end position="489"/>
    </location>
</feature>
<name>A0A7T1ALD9_ATRLM</name>
<evidence type="ECO:0000259" key="5">
    <source>
        <dbReference type="Pfam" id="PF13180"/>
    </source>
</evidence>
<reference evidence="7 8" key="1">
    <citation type="journal article" date="2021" name="Nat. Commun.">
        <title>Isolation of a member of the candidate phylum Atribacteria reveals a unique cell membrane structure.</title>
        <authorList>
            <person name="Taiki K."/>
            <person name="Nobu M.K."/>
            <person name="Kusada H."/>
            <person name="Meng X.-Y."/>
            <person name="Hosoki N."/>
            <person name="Uematsu K."/>
            <person name="Yoshioka H."/>
            <person name="Kamagata Y."/>
            <person name="Tamaki H."/>
        </authorList>
    </citation>
    <scope>NUCLEOTIDE SEQUENCE [LARGE SCALE GENOMIC DNA]</scope>
    <source>
        <strain evidence="7 8">RT761</strain>
    </source>
</reference>
<dbReference type="Gene3D" id="2.30.42.10">
    <property type="match status" value="1"/>
</dbReference>
<feature type="signal peptide" evidence="4">
    <location>
        <begin position="1"/>
        <end position="26"/>
    </location>
</feature>
<dbReference type="PANTHER" id="PTHR45980:SF9">
    <property type="entry name" value="PROTEASE DO-LIKE 10, MITOCHONDRIAL-RELATED"/>
    <property type="match status" value="1"/>
</dbReference>
<protein>
    <submittedName>
        <fullName evidence="7">Serine protease Do-like HtrA</fullName>
        <ecNumber evidence="7">3.4.21.107</ecNumber>
    </submittedName>
</protein>
<dbReference type="PRINTS" id="PR00834">
    <property type="entry name" value="PROTEASES2C"/>
</dbReference>
<accession>A0A7T1ALD9</accession>
<dbReference type="KEGG" id="alam:RT761_01293"/>